<dbReference type="AlphaFoldDB" id="A0A183K013"/>
<proteinExistence type="predicted"/>
<evidence type="ECO:0000256" key="1">
    <source>
        <dbReference type="SAM" id="MobiDB-lite"/>
    </source>
</evidence>
<dbReference type="Proteomes" id="UP000279833">
    <property type="component" value="Unassembled WGS sequence"/>
</dbReference>
<evidence type="ECO:0000313" key="4">
    <source>
        <dbReference type="WBParaSite" id="SCUD_0000832101-mRNA-1"/>
    </source>
</evidence>
<evidence type="ECO:0000313" key="2">
    <source>
        <dbReference type="EMBL" id="VDP30153.1"/>
    </source>
</evidence>
<sequence>MSRQFYCMGWKPGEPRKPSSRRYKYLLTAVYAKYFGSVGQVPSATTTTMRENKPDSSGGRTESEDWQSKHSIPTVEEHLQLKTTVRQSTSMSESSIRTSGQFYCMELKRGELQQTLSKMYRYL</sequence>
<accession>A0A183K013</accession>
<keyword evidence="3" id="KW-1185">Reference proteome</keyword>
<reference evidence="4" key="1">
    <citation type="submission" date="2016-06" db="UniProtKB">
        <authorList>
            <consortium name="WormBaseParasite"/>
        </authorList>
    </citation>
    <scope>IDENTIFICATION</scope>
</reference>
<feature type="region of interest" description="Disordered" evidence="1">
    <location>
        <begin position="42"/>
        <end position="93"/>
    </location>
</feature>
<gene>
    <name evidence="2" type="ORF">SCUD_LOCUS8321</name>
</gene>
<dbReference type="EMBL" id="UZAK01032689">
    <property type="protein sequence ID" value="VDP30153.1"/>
    <property type="molecule type" value="Genomic_DNA"/>
</dbReference>
<name>A0A183K013_9TREM</name>
<protein>
    <submittedName>
        <fullName evidence="2 4">Uncharacterized protein</fullName>
    </submittedName>
</protein>
<reference evidence="2 3" key="2">
    <citation type="submission" date="2018-11" db="EMBL/GenBank/DDBJ databases">
        <authorList>
            <consortium name="Pathogen Informatics"/>
        </authorList>
    </citation>
    <scope>NUCLEOTIDE SEQUENCE [LARGE SCALE GENOMIC DNA]</scope>
    <source>
        <strain evidence="2">Dakar</strain>
        <strain evidence="3">Dakar, Senegal</strain>
    </source>
</reference>
<evidence type="ECO:0000313" key="3">
    <source>
        <dbReference type="Proteomes" id="UP000279833"/>
    </source>
</evidence>
<dbReference type="WBParaSite" id="SCUD_0000832101-mRNA-1">
    <property type="protein sequence ID" value="SCUD_0000832101-mRNA-1"/>
    <property type="gene ID" value="SCUD_0000832101"/>
</dbReference>
<organism evidence="4">
    <name type="scientific">Schistosoma curassoni</name>
    <dbReference type="NCBI Taxonomy" id="6186"/>
    <lineage>
        <taxon>Eukaryota</taxon>
        <taxon>Metazoa</taxon>
        <taxon>Spiralia</taxon>
        <taxon>Lophotrochozoa</taxon>
        <taxon>Platyhelminthes</taxon>
        <taxon>Trematoda</taxon>
        <taxon>Digenea</taxon>
        <taxon>Strigeidida</taxon>
        <taxon>Schistosomatoidea</taxon>
        <taxon>Schistosomatidae</taxon>
        <taxon>Schistosoma</taxon>
    </lineage>
</organism>